<sequence length="244" mass="26959">MDRDVYLRMQEIEAEHWWFVARRKIIATVLERHIRPGPEAQILEAGCGTGGNLSLLQGFGALDAFEYDEFARNMAQASSGLTIPFGALPNEIPFGDKHYDVIALFDVLEHIELDRAALEALAGRLSQKGAIFLTVPAFQALWSRHDEAHHHFRRYTKSTLLSVAQQAGLKVEFQFYFNSLLFPVALGLRGAKALTGSEAPDDALPGPMLNRALQAVFATERHLVGRLPMPVGLSLGAVLRREGA</sequence>
<keyword evidence="1" id="KW-0489">Methyltransferase</keyword>
<dbReference type="GeneID" id="75102341"/>
<dbReference type="Pfam" id="PF13489">
    <property type="entry name" value="Methyltransf_23"/>
    <property type="match status" value="1"/>
</dbReference>
<dbReference type="Gene3D" id="3.40.50.150">
    <property type="entry name" value="Vaccinia Virus protein VP39"/>
    <property type="match status" value="1"/>
</dbReference>
<dbReference type="STRING" id="154981.AKJ29_17890"/>
<dbReference type="CDD" id="cd02440">
    <property type="entry name" value="AdoMet_MTases"/>
    <property type="match status" value="1"/>
</dbReference>
<keyword evidence="2" id="KW-1185">Reference proteome</keyword>
<gene>
    <name evidence="1" type="ORF">AKJ29_17890</name>
</gene>
<accession>A0A0P7JSU7</accession>
<protein>
    <submittedName>
        <fullName evidence="1">Methyltransferase</fullName>
    </submittedName>
</protein>
<dbReference type="InterPro" id="IPR029063">
    <property type="entry name" value="SAM-dependent_MTases_sf"/>
</dbReference>
<dbReference type="RefSeq" id="WP_055188768.1">
    <property type="nucleotide sequence ID" value="NZ_CP080772.1"/>
</dbReference>
<dbReference type="AlphaFoldDB" id="A0A0P7JSU7"/>
<dbReference type="Proteomes" id="UP000050471">
    <property type="component" value="Unassembled WGS sequence"/>
</dbReference>
<evidence type="ECO:0000313" key="1">
    <source>
        <dbReference type="EMBL" id="KPN64480.1"/>
    </source>
</evidence>
<reference evidence="1 2" key="1">
    <citation type="submission" date="2015-09" db="EMBL/GenBank/DDBJ databases">
        <title>Draft genome sequence of Aliiroseovarius crassostreae CV919-312TSm, the causative agent of Roseovarius Oyster Disease (formerly Juvenile Oyster Disease).</title>
        <authorList>
            <person name="Kessner L."/>
            <person name="Spinard E."/>
            <person name="Nelson D."/>
        </authorList>
    </citation>
    <scope>NUCLEOTIDE SEQUENCE [LARGE SCALE GENOMIC DNA]</scope>
    <source>
        <strain evidence="1 2">CV919-312</strain>
    </source>
</reference>
<dbReference type="SUPFAM" id="SSF53335">
    <property type="entry name" value="S-adenosyl-L-methionine-dependent methyltransferases"/>
    <property type="match status" value="1"/>
</dbReference>
<proteinExistence type="predicted"/>
<dbReference type="PANTHER" id="PTHR43861">
    <property type="entry name" value="TRANS-ACONITATE 2-METHYLTRANSFERASE-RELATED"/>
    <property type="match status" value="1"/>
</dbReference>
<organism evidence="1 2">
    <name type="scientific">Aliiroseovarius crassostreae</name>
    <dbReference type="NCBI Taxonomy" id="154981"/>
    <lineage>
        <taxon>Bacteria</taxon>
        <taxon>Pseudomonadati</taxon>
        <taxon>Pseudomonadota</taxon>
        <taxon>Alphaproteobacteria</taxon>
        <taxon>Rhodobacterales</taxon>
        <taxon>Paracoccaceae</taxon>
        <taxon>Aliiroseovarius</taxon>
    </lineage>
</organism>
<dbReference type="GO" id="GO:0008168">
    <property type="term" value="F:methyltransferase activity"/>
    <property type="evidence" value="ECO:0007669"/>
    <property type="project" value="UniProtKB-KW"/>
</dbReference>
<keyword evidence="1" id="KW-0808">Transferase</keyword>
<dbReference type="GO" id="GO:0032259">
    <property type="term" value="P:methylation"/>
    <property type="evidence" value="ECO:0007669"/>
    <property type="project" value="UniProtKB-KW"/>
</dbReference>
<name>A0A0P7JSU7_9RHOB</name>
<comment type="caution">
    <text evidence="1">The sequence shown here is derived from an EMBL/GenBank/DDBJ whole genome shotgun (WGS) entry which is preliminary data.</text>
</comment>
<evidence type="ECO:0000313" key="2">
    <source>
        <dbReference type="Proteomes" id="UP000050471"/>
    </source>
</evidence>
<dbReference type="EMBL" id="LKBA01000004">
    <property type="protein sequence ID" value="KPN64480.1"/>
    <property type="molecule type" value="Genomic_DNA"/>
</dbReference>